<evidence type="ECO:0000313" key="6">
    <source>
        <dbReference type="Proteomes" id="UP000319160"/>
    </source>
</evidence>
<dbReference type="OrthoDB" id="1274115at2759"/>
<protein>
    <submittedName>
        <fullName evidence="5">Uncharacterized protein</fullName>
    </submittedName>
</protein>
<dbReference type="Gene3D" id="3.40.50.720">
    <property type="entry name" value="NAD(P)-binding Rossmann-like Domain"/>
    <property type="match status" value="1"/>
</dbReference>
<evidence type="ECO:0000256" key="3">
    <source>
        <dbReference type="ARBA" id="ARBA00023002"/>
    </source>
</evidence>
<evidence type="ECO:0000313" key="5">
    <source>
        <dbReference type="EMBL" id="TRX88752.1"/>
    </source>
</evidence>
<dbReference type="PRINTS" id="PR00080">
    <property type="entry name" value="SDRFAMILY"/>
</dbReference>
<dbReference type="PANTHER" id="PTHR43976">
    <property type="entry name" value="SHORT CHAIN DEHYDROGENASE"/>
    <property type="match status" value="1"/>
</dbReference>
<keyword evidence="3" id="KW-0560">Oxidoreductase</keyword>
<dbReference type="PRINTS" id="PR00081">
    <property type="entry name" value="GDHRDH"/>
</dbReference>
<dbReference type="Pfam" id="PF00106">
    <property type="entry name" value="adh_short"/>
    <property type="match status" value="1"/>
</dbReference>
<comment type="caution">
    <text evidence="5">The sequence shown here is derived from an EMBL/GenBank/DDBJ whole genome shotgun (WGS) entry which is preliminary data.</text>
</comment>
<evidence type="ECO:0000256" key="2">
    <source>
        <dbReference type="ARBA" id="ARBA00022857"/>
    </source>
</evidence>
<dbReference type="PROSITE" id="PS00061">
    <property type="entry name" value="ADH_SHORT"/>
    <property type="match status" value="1"/>
</dbReference>
<dbReference type="InterPro" id="IPR036291">
    <property type="entry name" value="NAD(P)-bd_dom_sf"/>
</dbReference>
<organism evidence="5 6">
    <name type="scientific">Xylaria flabelliformis</name>
    <dbReference type="NCBI Taxonomy" id="2512241"/>
    <lineage>
        <taxon>Eukaryota</taxon>
        <taxon>Fungi</taxon>
        <taxon>Dikarya</taxon>
        <taxon>Ascomycota</taxon>
        <taxon>Pezizomycotina</taxon>
        <taxon>Sordariomycetes</taxon>
        <taxon>Xylariomycetidae</taxon>
        <taxon>Xylariales</taxon>
        <taxon>Xylariaceae</taxon>
        <taxon>Xylaria</taxon>
    </lineage>
</organism>
<proteinExistence type="inferred from homology"/>
<keyword evidence="6" id="KW-1185">Reference proteome</keyword>
<dbReference type="EMBL" id="VFLP01000080">
    <property type="protein sequence ID" value="TRX88752.1"/>
    <property type="molecule type" value="Genomic_DNA"/>
</dbReference>
<dbReference type="SUPFAM" id="SSF51735">
    <property type="entry name" value="NAD(P)-binding Rossmann-fold domains"/>
    <property type="match status" value="1"/>
</dbReference>
<evidence type="ECO:0000256" key="4">
    <source>
        <dbReference type="RuleBase" id="RU000363"/>
    </source>
</evidence>
<dbReference type="InterPro" id="IPR002347">
    <property type="entry name" value="SDR_fam"/>
</dbReference>
<dbReference type="InterPro" id="IPR020904">
    <property type="entry name" value="Sc_DH/Rdtase_CS"/>
</dbReference>
<comment type="similarity">
    <text evidence="1 4">Belongs to the short-chain dehydrogenases/reductases (SDR) family.</text>
</comment>
<keyword evidence="2" id="KW-0521">NADP</keyword>
<dbReference type="PANTHER" id="PTHR43976:SF16">
    <property type="entry name" value="SHORT-CHAIN DEHYDROGENASE_REDUCTASE FAMILY PROTEIN"/>
    <property type="match status" value="1"/>
</dbReference>
<evidence type="ECO:0000256" key="1">
    <source>
        <dbReference type="ARBA" id="ARBA00006484"/>
    </source>
</evidence>
<dbReference type="GO" id="GO:0016491">
    <property type="term" value="F:oxidoreductase activity"/>
    <property type="evidence" value="ECO:0007669"/>
    <property type="project" value="UniProtKB-KW"/>
</dbReference>
<accession>A0A553HLB9</accession>
<dbReference type="Proteomes" id="UP000319160">
    <property type="component" value="Unassembled WGS sequence"/>
</dbReference>
<dbReference type="InterPro" id="IPR051911">
    <property type="entry name" value="SDR_oxidoreductase"/>
</dbReference>
<dbReference type="STRING" id="2512241.A0A553HLB9"/>
<sequence length="287" mass="30678">MTGNVWFIIGASSGFGKAIAEEALRRGDSVIASSRRGTSLKDLESLGAMLLDLDATSEDATISAAFQKAIDKYGKITHFVNAPGYLLEGPVEGASAKDALDSISVNVLAIMNLTRLQVAYLRTRGSGYIANFGSIGSWHGGSAFSHYAAAKWAVSGFTESVHAEVKEFGINATVVEPGYFRTEFLHEGGGNRKVVSNPLEKEYKGTSVEQARNALNNYNNKQPGDVVKGAKVIIDVLTGSGVAAGKEFPVRVVLGRDCMDGIRAKLASTEKLMKEWEDVIVSTDHDV</sequence>
<reference evidence="6" key="1">
    <citation type="submission" date="2019-06" db="EMBL/GenBank/DDBJ databases">
        <title>Draft genome sequence of the griseofulvin-producing fungus Xylaria cubensis strain G536.</title>
        <authorList>
            <person name="Mead M.E."/>
            <person name="Raja H.A."/>
            <person name="Steenwyk J.L."/>
            <person name="Knowles S.L."/>
            <person name="Oberlies N.H."/>
            <person name="Rokas A."/>
        </authorList>
    </citation>
    <scope>NUCLEOTIDE SEQUENCE [LARGE SCALE GENOMIC DNA]</scope>
    <source>
        <strain evidence="6">G536</strain>
    </source>
</reference>
<name>A0A553HLB9_9PEZI</name>
<gene>
    <name evidence="5" type="ORF">FHL15_010322</name>
</gene>
<dbReference type="AlphaFoldDB" id="A0A553HLB9"/>